<feature type="transmembrane region" description="Helical" evidence="1">
    <location>
        <begin position="91"/>
        <end position="112"/>
    </location>
</feature>
<dbReference type="EMBL" id="CP001874">
    <property type="protein sequence ID" value="ADG90015.1"/>
    <property type="molecule type" value="Genomic_DNA"/>
</dbReference>
<dbReference type="KEGG" id="tbi:Tbis_3325"/>
<sequence>MKELTRVDEMSLAGAALHGAPWRTAIVSGGAVGAASLLLGWILPGPADLTWALCVGIAVFALVAAIGAISRPDEGDRVTRQSRRWALRHPWKFALYPGMISAALMLPVQLVVDREGLFGAVWDAGWGAVWVSLLTALITRAMRYRAGVS</sequence>
<evidence type="ECO:0000256" key="1">
    <source>
        <dbReference type="SAM" id="Phobius"/>
    </source>
</evidence>
<dbReference type="eggNOG" id="ENOG50340XF">
    <property type="taxonomic scope" value="Bacteria"/>
</dbReference>
<feature type="transmembrane region" description="Helical" evidence="1">
    <location>
        <begin position="20"/>
        <end position="43"/>
    </location>
</feature>
<dbReference type="AlphaFoldDB" id="D6Y953"/>
<protein>
    <submittedName>
        <fullName evidence="2">Uncharacterized protein</fullName>
    </submittedName>
</protein>
<keyword evidence="1" id="KW-0812">Transmembrane</keyword>
<proteinExistence type="predicted"/>
<dbReference type="RefSeq" id="WP_013133548.1">
    <property type="nucleotide sequence ID" value="NC_014165.1"/>
</dbReference>
<reference evidence="2 3" key="1">
    <citation type="submission" date="2010-01" db="EMBL/GenBank/DDBJ databases">
        <title>The complete genome of Thermobispora bispora DSM 43833.</title>
        <authorList>
            <consortium name="US DOE Joint Genome Institute (JGI-PGF)"/>
            <person name="Lucas S."/>
            <person name="Copeland A."/>
            <person name="Lapidus A."/>
            <person name="Glavina del Rio T."/>
            <person name="Dalin E."/>
            <person name="Tice H."/>
            <person name="Bruce D."/>
            <person name="Goodwin L."/>
            <person name="Pitluck S."/>
            <person name="Kyrpides N."/>
            <person name="Mavromatis K."/>
            <person name="Ivanova N."/>
            <person name="Mikhailova N."/>
            <person name="Chertkov O."/>
            <person name="Brettin T."/>
            <person name="Detter J.C."/>
            <person name="Han C."/>
            <person name="Larimer F."/>
            <person name="Land M."/>
            <person name="Hauser L."/>
            <person name="Markowitz V."/>
            <person name="Cheng J.-F."/>
            <person name="Hugenholtz P."/>
            <person name="Woyke T."/>
            <person name="Wu D."/>
            <person name="Jando M."/>
            <person name="Schneider S."/>
            <person name="Klenk H.-P."/>
            <person name="Eisen J.A."/>
        </authorList>
    </citation>
    <scope>NUCLEOTIDE SEQUENCE [LARGE SCALE GENOMIC DNA]</scope>
    <source>
        <strain evidence="3">ATCC 19993 / DSM 43833 / CBS 139.67 / JCM 10125 / KCTC 9307 / NBRC 14880 / R51</strain>
    </source>
</reference>
<gene>
    <name evidence="2" type="ordered locus">Tbis_3325</name>
</gene>
<organism evidence="2 3">
    <name type="scientific">Thermobispora bispora (strain ATCC 19993 / DSM 43833 / CBS 139.67 / JCM 10125 / KCTC 9307 / NBRC 14880 / R51)</name>
    <dbReference type="NCBI Taxonomy" id="469371"/>
    <lineage>
        <taxon>Bacteria</taxon>
        <taxon>Bacillati</taxon>
        <taxon>Actinomycetota</taxon>
        <taxon>Actinomycetes</taxon>
        <taxon>Streptosporangiales</taxon>
        <taxon>Streptosporangiaceae</taxon>
        <taxon>Thermobispora</taxon>
    </lineage>
</organism>
<dbReference type="HOGENOM" id="CLU_1694582_0_0_11"/>
<evidence type="ECO:0000313" key="3">
    <source>
        <dbReference type="Proteomes" id="UP000006640"/>
    </source>
</evidence>
<dbReference type="OrthoDB" id="3542632at2"/>
<evidence type="ECO:0000313" key="2">
    <source>
        <dbReference type="EMBL" id="ADG90015.1"/>
    </source>
</evidence>
<keyword evidence="3" id="KW-1185">Reference proteome</keyword>
<keyword evidence="1" id="KW-1133">Transmembrane helix</keyword>
<accession>D6Y953</accession>
<name>D6Y953_THEBD</name>
<feature type="transmembrane region" description="Helical" evidence="1">
    <location>
        <begin position="49"/>
        <end position="70"/>
    </location>
</feature>
<feature type="transmembrane region" description="Helical" evidence="1">
    <location>
        <begin position="124"/>
        <end position="142"/>
    </location>
</feature>
<dbReference type="Proteomes" id="UP000006640">
    <property type="component" value="Chromosome"/>
</dbReference>
<keyword evidence="1" id="KW-0472">Membrane</keyword>